<dbReference type="InterPro" id="IPR010992">
    <property type="entry name" value="IHF-like_DNA-bd_dom_sf"/>
</dbReference>
<proteinExistence type="inferred from homology"/>
<reference evidence="4" key="1">
    <citation type="submission" date="2021-05" db="EMBL/GenBank/DDBJ databases">
        <title>Energy efficiency and biological interactions define the core microbiome of deep oligotrophic groundwater.</title>
        <authorList>
            <person name="Mehrshad M."/>
            <person name="Lopez-Fernandez M."/>
            <person name="Bell E."/>
            <person name="Bernier-Latmani R."/>
            <person name="Bertilsson S."/>
            <person name="Dopson M."/>
        </authorList>
    </citation>
    <scope>NUCLEOTIDE SEQUENCE</scope>
    <source>
        <strain evidence="4">Modern_marine.mb.64</strain>
    </source>
</reference>
<evidence type="ECO:0000256" key="2">
    <source>
        <dbReference type="ARBA" id="ARBA00023125"/>
    </source>
</evidence>
<dbReference type="Gene3D" id="4.10.520.10">
    <property type="entry name" value="IHF-like DNA-binding proteins"/>
    <property type="match status" value="1"/>
</dbReference>
<protein>
    <submittedName>
        <fullName evidence="4">HU family DNA-binding protein</fullName>
    </submittedName>
</protein>
<evidence type="ECO:0000313" key="4">
    <source>
        <dbReference type="EMBL" id="MBU2690317.1"/>
    </source>
</evidence>
<dbReference type="PRINTS" id="PR01727">
    <property type="entry name" value="DNABINDINGHU"/>
</dbReference>
<comment type="caution">
    <text evidence="4">The sequence shown here is derived from an EMBL/GenBank/DDBJ whole genome shotgun (WGS) entry which is preliminary data.</text>
</comment>
<evidence type="ECO:0000256" key="1">
    <source>
        <dbReference type="ARBA" id="ARBA00023067"/>
    </source>
</evidence>
<dbReference type="InterPro" id="IPR000119">
    <property type="entry name" value="Hist_DNA-bd"/>
</dbReference>
<name>A0A948RVN0_UNCEI</name>
<keyword evidence="1" id="KW-0226">DNA condensation</keyword>
<accession>A0A948RVN0</accession>
<keyword evidence="2 4" id="KW-0238">DNA-binding</keyword>
<dbReference type="EMBL" id="JAHJDP010000028">
    <property type="protein sequence ID" value="MBU2690317.1"/>
    <property type="molecule type" value="Genomic_DNA"/>
</dbReference>
<evidence type="ECO:0000313" key="5">
    <source>
        <dbReference type="Proteomes" id="UP000777784"/>
    </source>
</evidence>
<dbReference type="GO" id="GO:0030527">
    <property type="term" value="F:structural constituent of chromatin"/>
    <property type="evidence" value="ECO:0007669"/>
    <property type="project" value="InterPro"/>
</dbReference>
<dbReference type="SMART" id="SM00411">
    <property type="entry name" value="BHL"/>
    <property type="match status" value="1"/>
</dbReference>
<comment type="similarity">
    <text evidence="3">Belongs to the bacterial histone-like protein family.</text>
</comment>
<dbReference type="Pfam" id="PF00216">
    <property type="entry name" value="Bac_DNA_binding"/>
    <property type="match status" value="1"/>
</dbReference>
<organism evidence="4 5">
    <name type="scientific">Eiseniibacteriota bacterium</name>
    <dbReference type="NCBI Taxonomy" id="2212470"/>
    <lineage>
        <taxon>Bacteria</taxon>
        <taxon>Candidatus Eiseniibacteriota</taxon>
    </lineage>
</organism>
<gene>
    <name evidence="4" type="ORF">KJ970_05255</name>
</gene>
<sequence>MNMSDIIAEISVYRGVPKTRTSRILREMLGTMERALSEGEEIELRRFGSFRIRERKRAQCKNPRTGKEFTIPAKILPVFRPSQRLRERVGEDVSREAYRGRSDLNGFGKET</sequence>
<dbReference type="Proteomes" id="UP000777784">
    <property type="component" value="Unassembled WGS sequence"/>
</dbReference>
<dbReference type="AlphaFoldDB" id="A0A948RVN0"/>
<dbReference type="CDD" id="cd13836">
    <property type="entry name" value="IHF_B"/>
    <property type="match status" value="1"/>
</dbReference>
<dbReference type="GO" id="GO:0003677">
    <property type="term" value="F:DNA binding"/>
    <property type="evidence" value="ECO:0007669"/>
    <property type="project" value="UniProtKB-KW"/>
</dbReference>
<dbReference type="GO" id="GO:0030261">
    <property type="term" value="P:chromosome condensation"/>
    <property type="evidence" value="ECO:0007669"/>
    <property type="project" value="UniProtKB-KW"/>
</dbReference>
<dbReference type="PANTHER" id="PTHR33175">
    <property type="entry name" value="DNA-BINDING PROTEIN HU"/>
    <property type="match status" value="1"/>
</dbReference>
<dbReference type="GO" id="GO:0005829">
    <property type="term" value="C:cytosol"/>
    <property type="evidence" value="ECO:0007669"/>
    <property type="project" value="TreeGrafter"/>
</dbReference>
<evidence type="ECO:0000256" key="3">
    <source>
        <dbReference type="RuleBase" id="RU003939"/>
    </source>
</evidence>
<dbReference type="PANTHER" id="PTHR33175:SF3">
    <property type="entry name" value="DNA-BINDING PROTEIN HU-BETA"/>
    <property type="match status" value="1"/>
</dbReference>
<dbReference type="SUPFAM" id="SSF47729">
    <property type="entry name" value="IHF-like DNA-binding proteins"/>
    <property type="match status" value="1"/>
</dbReference>